<dbReference type="AlphaFoldDB" id="A0A975BT19"/>
<organism evidence="1 2">
    <name type="scientific">Desulfonema magnum</name>
    <dbReference type="NCBI Taxonomy" id="45655"/>
    <lineage>
        <taxon>Bacteria</taxon>
        <taxon>Pseudomonadati</taxon>
        <taxon>Thermodesulfobacteriota</taxon>
        <taxon>Desulfobacteria</taxon>
        <taxon>Desulfobacterales</taxon>
        <taxon>Desulfococcaceae</taxon>
        <taxon>Desulfonema</taxon>
    </lineage>
</organism>
<protein>
    <submittedName>
        <fullName evidence="1">Uncharacterized protein</fullName>
    </submittedName>
</protein>
<name>A0A975BT19_9BACT</name>
<accession>A0A975BT19</accession>
<gene>
    <name evidence="1" type="ORF">dnm_066250</name>
</gene>
<evidence type="ECO:0000313" key="2">
    <source>
        <dbReference type="Proteomes" id="UP000663722"/>
    </source>
</evidence>
<keyword evidence="2" id="KW-1185">Reference proteome</keyword>
<evidence type="ECO:0000313" key="1">
    <source>
        <dbReference type="EMBL" id="QTA90565.1"/>
    </source>
</evidence>
<dbReference type="KEGG" id="dmm:dnm_066250"/>
<dbReference type="EMBL" id="CP061800">
    <property type="protein sequence ID" value="QTA90565.1"/>
    <property type="molecule type" value="Genomic_DNA"/>
</dbReference>
<sequence length="59" mass="6659">MLSGGYGYPGVFIILTPIMNCRGISDIISKPILYGFRFSTHQSKNGTSFAFCYFFQFAF</sequence>
<reference evidence="1" key="1">
    <citation type="journal article" date="2021" name="Microb. Physiol.">
        <title>Proteogenomic Insights into the Physiology of Marine, Sulfate-Reducing, Filamentous Desulfonema limicola and Desulfonema magnum.</title>
        <authorList>
            <person name="Schnaars V."/>
            <person name="Wohlbrand L."/>
            <person name="Scheve S."/>
            <person name="Hinrichs C."/>
            <person name="Reinhardt R."/>
            <person name="Rabus R."/>
        </authorList>
    </citation>
    <scope>NUCLEOTIDE SEQUENCE</scope>
    <source>
        <strain evidence="1">4be13</strain>
    </source>
</reference>
<proteinExistence type="predicted"/>
<dbReference type="Proteomes" id="UP000663722">
    <property type="component" value="Chromosome"/>
</dbReference>